<comment type="caution">
    <text evidence="1">The sequence shown here is derived from an EMBL/GenBank/DDBJ whole genome shotgun (WGS) entry which is preliminary data.</text>
</comment>
<proteinExistence type="predicted"/>
<accession>A0A0G1JP52</accession>
<evidence type="ECO:0000313" key="2">
    <source>
        <dbReference type="Proteomes" id="UP000034835"/>
    </source>
</evidence>
<name>A0A0G1JP52_9BACT</name>
<dbReference type="EMBL" id="LCJG01000016">
    <property type="protein sequence ID" value="KKT73130.1"/>
    <property type="molecule type" value="Genomic_DNA"/>
</dbReference>
<sequence>MALLRCNDADGIMLVIRQMLCMINEKLTVRIDLSDVDIVVSTACAMENEEYFEGRDVDADDEHKQAIRLVMATVYYDGSSVINDFFLEAMSNIGRCCFSEVAPGELGVAGSEQVVHSDLMVTNADQIKKGKCYFLIVNHRPAALITVEKVESDKLFYTERDGIFVKRGVRNLSAFGVLPLEDGSWNVWNWIEPVETG</sequence>
<dbReference type="STRING" id="1618384.UW68_C0016G0010"/>
<organism evidence="1 2">
    <name type="scientific">Candidatus Collierbacteria bacterium GW2011_GWB1_44_6</name>
    <dbReference type="NCBI Taxonomy" id="1618384"/>
    <lineage>
        <taxon>Bacteria</taxon>
        <taxon>Candidatus Collieribacteriota</taxon>
    </lineage>
</organism>
<dbReference type="Proteomes" id="UP000034835">
    <property type="component" value="Unassembled WGS sequence"/>
</dbReference>
<evidence type="ECO:0000313" key="1">
    <source>
        <dbReference type="EMBL" id="KKT73130.1"/>
    </source>
</evidence>
<dbReference type="AlphaFoldDB" id="A0A0G1JP52"/>
<gene>
    <name evidence="1" type="ORF">UW68_C0016G0010</name>
</gene>
<reference evidence="1 2" key="1">
    <citation type="journal article" date="2015" name="Nature">
        <title>rRNA introns, odd ribosomes, and small enigmatic genomes across a large radiation of phyla.</title>
        <authorList>
            <person name="Brown C.T."/>
            <person name="Hug L.A."/>
            <person name="Thomas B.C."/>
            <person name="Sharon I."/>
            <person name="Castelle C.J."/>
            <person name="Singh A."/>
            <person name="Wilkins M.J."/>
            <person name="Williams K.H."/>
            <person name="Banfield J.F."/>
        </authorList>
    </citation>
    <scope>NUCLEOTIDE SEQUENCE [LARGE SCALE GENOMIC DNA]</scope>
</reference>
<protein>
    <submittedName>
        <fullName evidence="1">Uncharacterized protein</fullName>
    </submittedName>
</protein>